<keyword evidence="1" id="KW-0479">Metal-binding</keyword>
<evidence type="ECO:0000256" key="1">
    <source>
        <dbReference type="ARBA" id="ARBA00022723"/>
    </source>
</evidence>
<dbReference type="EMBL" id="FUKQ01000047">
    <property type="protein sequence ID" value="SJN41720.1"/>
    <property type="molecule type" value="Genomic_DNA"/>
</dbReference>
<feature type="domain" description="4Fe-4S ferredoxin-type" evidence="5">
    <location>
        <begin position="182"/>
        <end position="211"/>
    </location>
</feature>
<dbReference type="SUPFAM" id="SSF54862">
    <property type="entry name" value="4Fe-4S ferredoxins"/>
    <property type="match status" value="1"/>
</dbReference>
<dbReference type="InterPro" id="IPR017896">
    <property type="entry name" value="4Fe4S_Fe-S-bd"/>
</dbReference>
<reference evidence="6 7" key="1">
    <citation type="submission" date="2017-02" db="EMBL/GenBank/DDBJ databases">
        <authorList>
            <person name="Peterson S.W."/>
        </authorList>
    </citation>
    <scope>NUCLEOTIDE SEQUENCE [LARGE SCALE GENOMIC DNA]</scope>
    <source>
        <strain evidence="6 7">LSP_Lj1</strain>
    </source>
</reference>
<dbReference type="GO" id="GO:0051536">
    <property type="term" value="F:iron-sulfur cluster binding"/>
    <property type="evidence" value="ECO:0007669"/>
    <property type="project" value="UniProtKB-KW"/>
</dbReference>
<dbReference type="OrthoDB" id="9803192at2"/>
<evidence type="ECO:0000256" key="2">
    <source>
        <dbReference type="ARBA" id="ARBA00023004"/>
    </source>
</evidence>
<feature type="region of interest" description="Disordered" evidence="4">
    <location>
        <begin position="125"/>
        <end position="158"/>
    </location>
</feature>
<dbReference type="Pfam" id="PF12838">
    <property type="entry name" value="Fer4_7"/>
    <property type="match status" value="1"/>
</dbReference>
<gene>
    <name evidence="6" type="ORF">FM114_12995</name>
</gene>
<dbReference type="PROSITE" id="PS00198">
    <property type="entry name" value="4FE4S_FER_1"/>
    <property type="match status" value="1"/>
</dbReference>
<evidence type="ECO:0000313" key="7">
    <source>
        <dbReference type="Proteomes" id="UP000188342"/>
    </source>
</evidence>
<dbReference type="Proteomes" id="UP000188342">
    <property type="component" value="Unassembled WGS sequence"/>
</dbReference>
<organism evidence="6 7">
    <name type="scientific">Luteococcus japonicus LSP_Lj1</name>
    <dbReference type="NCBI Taxonomy" id="1255658"/>
    <lineage>
        <taxon>Bacteria</taxon>
        <taxon>Bacillati</taxon>
        <taxon>Actinomycetota</taxon>
        <taxon>Actinomycetes</taxon>
        <taxon>Propionibacteriales</taxon>
        <taxon>Propionibacteriaceae</taxon>
        <taxon>Luteococcus</taxon>
    </lineage>
</organism>
<dbReference type="GO" id="GO:0046872">
    <property type="term" value="F:metal ion binding"/>
    <property type="evidence" value="ECO:0007669"/>
    <property type="project" value="UniProtKB-KW"/>
</dbReference>
<evidence type="ECO:0000256" key="3">
    <source>
        <dbReference type="ARBA" id="ARBA00023014"/>
    </source>
</evidence>
<sequence length="313" mass="33183">MRAHDAQSAHTRRELLLTHLERSPGGVVVLCDHAERRSTARSLRLEGCLATVDAHWLVDIAVAAGTAWLDMEQCPAAQARQQLWQLGELLGPRRLVVNALPEDAARGPLLDERRPPVDRRAALGLSALGLPTPGRPALGRPPVGPGRPETDGVQHSPGADPHTRLLESLANAGIVAAHLPSPALALGASGCTACGVCVRACPHDALRLTHSGSTSTLGHDAGACQGEGQCVELCPADALQTGGTLDWGAALERRTSVLARVPTRTCRRCQTRVPDDGQDLCPECTGRRRDPFGVHLPEELLARLGRGPDGRRL</sequence>
<dbReference type="PROSITE" id="PS51379">
    <property type="entry name" value="4FE4S_FER_2"/>
    <property type="match status" value="2"/>
</dbReference>
<feature type="domain" description="4Fe-4S ferredoxin-type" evidence="5">
    <location>
        <begin position="215"/>
        <end position="244"/>
    </location>
</feature>
<dbReference type="Gene3D" id="3.30.70.20">
    <property type="match status" value="1"/>
</dbReference>
<keyword evidence="3" id="KW-0411">Iron-sulfur</keyword>
<protein>
    <recommendedName>
        <fullName evidence="5">4Fe-4S ferredoxin-type domain-containing protein</fullName>
    </recommendedName>
</protein>
<evidence type="ECO:0000313" key="6">
    <source>
        <dbReference type="EMBL" id="SJN41720.1"/>
    </source>
</evidence>
<accession>A0A1R4KBM0</accession>
<keyword evidence="7" id="KW-1185">Reference proteome</keyword>
<dbReference type="RefSeq" id="WP_094765559.1">
    <property type="nucleotide sequence ID" value="NZ_FUKQ01000047.1"/>
</dbReference>
<evidence type="ECO:0000256" key="4">
    <source>
        <dbReference type="SAM" id="MobiDB-lite"/>
    </source>
</evidence>
<name>A0A1R4KBM0_9ACTN</name>
<proteinExistence type="predicted"/>
<keyword evidence="2" id="KW-0408">Iron</keyword>
<dbReference type="AlphaFoldDB" id="A0A1R4KBM0"/>
<dbReference type="STRING" id="1255658.FM114_12995"/>
<dbReference type="InterPro" id="IPR017900">
    <property type="entry name" value="4Fe4S_Fe_S_CS"/>
</dbReference>
<evidence type="ECO:0000259" key="5">
    <source>
        <dbReference type="PROSITE" id="PS51379"/>
    </source>
</evidence>